<dbReference type="InterPro" id="IPR046342">
    <property type="entry name" value="CBS_dom_sf"/>
</dbReference>
<dbReference type="Pfam" id="PF04972">
    <property type="entry name" value="BON"/>
    <property type="match status" value="1"/>
</dbReference>
<evidence type="ECO:0008006" key="7">
    <source>
        <dbReference type="Google" id="ProtNLM"/>
    </source>
</evidence>
<dbReference type="InterPro" id="IPR051257">
    <property type="entry name" value="Diverse_CBS-Domain"/>
</dbReference>
<reference evidence="6" key="1">
    <citation type="submission" date="2016-01" db="EMBL/GenBank/DDBJ databases">
        <title>Draft genome of Chromobacterium sp. F49.</title>
        <authorList>
            <person name="Hong K.W."/>
        </authorList>
    </citation>
    <scope>NUCLEOTIDE SEQUENCE [LARGE SCALE GENOMIC DNA]</scope>
    <source>
        <strain evidence="6">CN10</strain>
    </source>
</reference>
<dbReference type="InterPro" id="IPR017080">
    <property type="entry name" value="UCP036990_CBS_BON"/>
</dbReference>
<dbReference type="OrthoDB" id="9811720at2"/>
<feature type="domain" description="CBS" evidence="4">
    <location>
        <begin position="94"/>
        <end position="149"/>
    </location>
</feature>
<dbReference type="AlphaFoldDB" id="A0A161RCW6"/>
<dbReference type="PANTHER" id="PTHR43080:SF26">
    <property type="entry name" value="REGULATORY PROTEIN"/>
    <property type="match status" value="1"/>
</dbReference>
<dbReference type="Proteomes" id="UP000076625">
    <property type="component" value="Unassembled WGS sequence"/>
</dbReference>
<keyword evidence="1 2" id="KW-0129">CBS domain</keyword>
<accession>A0A161RCW6</accession>
<evidence type="ECO:0000259" key="3">
    <source>
        <dbReference type="PROSITE" id="PS50914"/>
    </source>
</evidence>
<dbReference type="Pfam" id="PF00571">
    <property type="entry name" value="CBS"/>
    <property type="match status" value="2"/>
</dbReference>
<dbReference type="InterPro" id="IPR007055">
    <property type="entry name" value="BON_dom"/>
</dbReference>
<keyword evidence="6" id="KW-1185">Reference proteome</keyword>
<protein>
    <recommendedName>
        <fullName evidence="7">Histidine kinase</fullName>
    </recommendedName>
</protein>
<evidence type="ECO:0000313" key="6">
    <source>
        <dbReference type="Proteomes" id="UP000076625"/>
    </source>
</evidence>
<evidence type="ECO:0000256" key="2">
    <source>
        <dbReference type="PROSITE-ProRule" id="PRU00703"/>
    </source>
</evidence>
<dbReference type="InterPro" id="IPR000644">
    <property type="entry name" value="CBS_dom"/>
</dbReference>
<sequence length="246" mass="26954">MKAADVMTRRVLTVTRDTPLEDAVRLMLQQRISGLPVLDEAGALVGILTEGDLLRRVETGTVKKRPHWLELLLPPGRLAAEYVHTHSHKVEDVMTAKVISVTPEAPLEAIVDTMKRARVKRVPVVDNGRLVGIVSRADLLQTLAPPADEAPTPASDEEIRTRLWAELEQSDWAPVKLISVEVHDGVVALKGSITGEWEREALRVAAENTPGVKAVEDHLAWFDPLSGSVLEPDGDEARAGRRRPAP</sequence>
<dbReference type="EMBL" id="LQQU01000003">
    <property type="protein sequence ID" value="KZE35158.1"/>
    <property type="molecule type" value="Genomic_DNA"/>
</dbReference>
<dbReference type="PANTHER" id="PTHR43080">
    <property type="entry name" value="CBS DOMAIN-CONTAINING PROTEIN CBSX3, MITOCHONDRIAL"/>
    <property type="match status" value="1"/>
</dbReference>
<proteinExistence type="predicted"/>
<gene>
    <name evidence="5" type="ORF">AVW16_05145</name>
</gene>
<dbReference type="SUPFAM" id="SSF54631">
    <property type="entry name" value="CBS-domain pair"/>
    <property type="match status" value="1"/>
</dbReference>
<dbReference type="SMART" id="SM00116">
    <property type="entry name" value="CBS"/>
    <property type="match status" value="2"/>
</dbReference>
<dbReference type="CDD" id="cd04586">
    <property type="entry name" value="CBS_pair_BON_assoc"/>
    <property type="match status" value="1"/>
</dbReference>
<feature type="domain" description="CBS" evidence="4">
    <location>
        <begin position="7"/>
        <end position="64"/>
    </location>
</feature>
<feature type="domain" description="BON" evidence="3">
    <location>
        <begin position="155"/>
        <end position="223"/>
    </location>
</feature>
<dbReference type="STRING" id="1452487.AVW16_05145"/>
<name>A0A161RCW6_9NEIS</name>
<dbReference type="RefSeq" id="WP_066609618.1">
    <property type="nucleotide sequence ID" value="NZ_LQQU01000003.1"/>
</dbReference>
<evidence type="ECO:0000256" key="1">
    <source>
        <dbReference type="ARBA" id="ARBA00023122"/>
    </source>
</evidence>
<dbReference type="Gene3D" id="3.10.580.10">
    <property type="entry name" value="CBS-domain"/>
    <property type="match status" value="1"/>
</dbReference>
<organism evidence="5 6">
    <name type="scientific">Crenobacter luteus</name>
    <dbReference type="NCBI Taxonomy" id="1452487"/>
    <lineage>
        <taxon>Bacteria</taxon>
        <taxon>Pseudomonadati</taxon>
        <taxon>Pseudomonadota</taxon>
        <taxon>Betaproteobacteria</taxon>
        <taxon>Neisseriales</taxon>
        <taxon>Neisseriaceae</taxon>
        <taxon>Crenobacter</taxon>
    </lineage>
</organism>
<dbReference type="PROSITE" id="PS51371">
    <property type="entry name" value="CBS"/>
    <property type="match status" value="2"/>
</dbReference>
<dbReference type="PROSITE" id="PS50914">
    <property type="entry name" value="BON"/>
    <property type="match status" value="1"/>
</dbReference>
<evidence type="ECO:0000259" key="4">
    <source>
        <dbReference type="PROSITE" id="PS51371"/>
    </source>
</evidence>
<dbReference type="PIRSF" id="PIRSF036990">
    <property type="entry name" value="UCP036990_CBS_BON"/>
    <property type="match status" value="1"/>
</dbReference>
<dbReference type="Gene3D" id="3.30.1340.30">
    <property type="match status" value="1"/>
</dbReference>
<comment type="caution">
    <text evidence="5">The sequence shown here is derived from an EMBL/GenBank/DDBJ whole genome shotgun (WGS) entry which is preliminary data.</text>
</comment>
<evidence type="ECO:0000313" key="5">
    <source>
        <dbReference type="EMBL" id="KZE35158.1"/>
    </source>
</evidence>